<evidence type="ECO:0000313" key="3">
    <source>
        <dbReference type="EMBL" id="SEQ46414.1"/>
    </source>
</evidence>
<dbReference type="RefSeq" id="WP_092504654.1">
    <property type="nucleotide sequence ID" value="NZ_FOEH01000003.1"/>
</dbReference>
<evidence type="ECO:0000256" key="1">
    <source>
        <dbReference type="ARBA" id="ARBA00022801"/>
    </source>
</evidence>
<dbReference type="Proteomes" id="UP000198733">
    <property type="component" value="Unassembled WGS sequence"/>
</dbReference>
<sequence length="580" mass="65447">MAKIKENNQVIVDREVPCTVRDGVKLYANIYRPNDGGIYPILLCRLPYNKNLPDFSHRYIDPIRTAMNGFIVVIQDVRGRFASEGEFVPFEQEAEDGYDTVEWAARLPYSDGNVGMFGLSYYGFTQLYAALEKPPSLKAVFPAMTGSISGEAFSRDGVFNFASAETWILESVAPDYLKRKQDSSEYAETIKEITNDLNKIEKWHDFKPINQWPPVTKHPELRELFRKYLNKVYLTDSLSKGTFTSEELKLPAYHLAGWYDNFLGPTIKNYQDMKKSDHNQKLIIGPWGHGAFNSEIGERSFGITSSGLSIEGKEDITSLHINWFDYWLKQDNTVLPEDDEPIKIFVMGINQWRSEKEWPLKRTNNTPYYFHSNGNANANLDSGTLTTVPPEAEQADQFVYNPESPVPTNGGSVLFYNGKNAGPRDQSEIEERKDVLVYSSKPINTPIEVTGWVKVVLWASTDAPDTDFTAKLVDVFPDGTAYNLTDGIVRTSHVSGSNGQENLSGKTVKYEIDLWATSNVFLPGHKIRVEISSSNYPWYDVNPNTGETTLDTSEMVQATQTIVHDSEHPSHIVLPVIPAE</sequence>
<dbReference type="NCBIfam" id="TIGR00976">
    <property type="entry name" value="CocE_NonD"/>
    <property type="match status" value="1"/>
</dbReference>
<proteinExistence type="predicted"/>
<organism evidence="3 4">
    <name type="scientific">Virgibacillus subterraneus</name>
    <dbReference type="NCBI Taxonomy" id="621109"/>
    <lineage>
        <taxon>Bacteria</taxon>
        <taxon>Bacillati</taxon>
        <taxon>Bacillota</taxon>
        <taxon>Bacilli</taxon>
        <taxon>Bacillales</taxon>
        <taxon>Bacillaceae</taxon>
        <taxon>Virgibacillus</taxon>
    </lineage>
</organism>
<dbReference type="InterPro" id="IPR008979">
    <property type="entry name" value="Galactose-bd-like_sf"/>
</dbReference>
<dbReference type="InterPro" id="IPR000383">
    <property type="entry name" value="Xaa-Pro-like_dom"/>
</dbReference>
<protein>
    <recommendedName>
        <fullName evidence="2">Xaa-Pro dipeptidyl-peptidase C-terminal domain-containing protein</fullName>
    </recommendedName>
</protein>
<evidence type="ECO:0000259" key="2">
    <source>
        <dbReference type="SMART" id="SM00939"/>
    </source>
</evidence>
<comment type="caution">
    <text evidence="3">The sequence shown here is derived from an EMBL/GenBank/DDBJ whole genome shotgun (WGS) entry which is preliminary data.</text>
</comment>
<dbReference type="PANTHER" id="PTHR43056:SF10">
    <property type="entry name" value="COCE_NOND FAMILY, PUTATIVE (AFU_ORTHOLOGUE AFUA_7G00600)-RELATED"/>
    <property type="match status" value="1"/>
</dbReference>
<keyword evidence="1" id="KW-0378">Hydrolase</keyword>
<feature type="domain" description="Xaa-Pro dipeptidyl-peptidase C-terminal" evidence="2">
    <location>
        <begin position="321"/>
        <end position="573"/>
    </location>
</feature>
<dbReference type="SUPFAM" id="SSF53474">
    <property type="entry name" value="alpha/beta-Hydrolases"/>
    <property type="match status" value="1"/>
</dbReference>
<gene>
    <name evidence="3" type="ORF">SAMN05216232_2508</name>
</gene>
<dbReference type="InterPro" id="IPR029058">
    <property type="entry name" value="AB_hydrolase_fold"/>
</dbReference>
<dbReference type="SUPFAM" id="SSF49785">
    <property type="entry name" value="Galactose-binding domain-like"/>
    <property type="match status" value="1"/>
</dbReference>
<dbReference type="Pfam" id="PF02129">
    <property type="entry name" value="Peptidase_S15"/>
    <property type="match status" value="1"/>
</dbReference>
<dbReference type="InterPro" id="IPR013736">
    <property type="entry name" value="Xaa-Pro_dipept_C"/>
</dbReference>
<accession>A0A1H9G8L9</accession>
<keyword evidence="4" id="KW-1185">Reference proteome</keyword>
<dbReference type="Gene3D" id="2.60.120.260">
    <property type="entry name" value="Galactose-binding domain-like"/>
    <property type="match status" value="1"/>
</dbReference>
<dbReference type="PANTHER" id="PTHR43056">
    <property type="entry name" value="PEPTIDASE S9 PROLYL OLIGOPEPTIDASE"/>
    <property type="match status" value="1"/>
</dbReference>
<dbReference type="Gene3D" id="3.40.50.1820">
    <property type="entry name" value="alpha/beta hydrolase"/>
    <property type="match status" value="1"/>
</dbReference>
<name>A0A1H9G8L9_9BACI</name>
<dbReference type="Pfam" id="PF08530">
    <property type="entry name" value="PepX_C"/>
    <property type="match status" value="1"/>
</dbReference>
<dbReference type="Gene3D" id="1.10.3020.10">
    <property type="entry name" value="alpha-amino acid ester hydrolase ( Helical cap domain)"/>
    <property type="match status" value="1"/>
</dbReference>
<dbReference type="InterPro" id="IPR005674">
    <property type="entry name" value="CocE/Ser_esterase"/>
</dbReference>
<reference evidence="3 4" key="1">
    <citation type="submission" date="2016-10" db="EMBL/GenBank/DDBJ databases">
        <authorList>
            <person name="Varghese N."/>
            <person name="Submissions S."/>
        </authorList>
    </citation>
    <scope>NUCLEOTIDE SEQUENCE [LARGE SCALE GENOMIC DNA]</scope>
    <source>
        <strain evidence="3 4">CGMCC 1.7734</strain>
    </source>
</reference>
<evidence type="ECO:0000313" key="4">
    <source>
        <dbReference type="Proteomes" id="UP000198733"/>
    </source>
</evidence>
<dbReference type="EMBL" id="FOEH01000003">
    <property type="protein sequence ID" value="SEQ46414.1"/>
    <property type="molecule type" value="Genomic_DNA"/>
</dbReference>
<dbReference type="InterPro" id="IPR050585">
    <property type="entry name" value="Xaa-Pro_dipeptidyl-ppase/CocE"/>
</dbReference>
<dbReference type="SMART" id="SM00939">
    <property type="entry name" value="PepX_C"/>
    <property type="match status" value="1"/>
</dbReference>